<dbReference type="Proteomes" id="UP001213504">
    <property type="component" value="Chromosome"/>
</dbReference>
<organism evidence="2 3">
    <name type="scientific">Gordonia hongkongensis</name>
    <dbReference type="NCBI Taxonomy" id="1701090"/>
    <lineage>
        <taxon>Bacteria</taxon>
        <taxon>Bacillati</taxon>
        <taxon>Actinomycetota</taxon>
        <taxon>Actinomycetes</taxon>
        <taxon>Mycobacteriales</taxon>
        <taxon>Gordoniaceae</taxon>
        <taxon>Gordonia</taxon>
    </lineage>
</organism>
<evidence type="ECO:0000256" key="1">
    <source>
        <dbReference type="SAM" id="MobiDB-lite"/>
    </source>
</evidence>
<dbReference type="AlphaFoldDB" id="A0AAX3T8F8"/>
<protein>
    <submittedName>
        <fullName evidence="2">DUF3263 domain-containing protein</fullName>
    </submittedName>
</protein>
<dbReference type="Pfam" id="PF11662">
    <property type="entry name" value="DUF3263"/>
    <property type="match status" value="1"/>
</dbReference>
<sequence>MDGAAARSQKQGDQTTPGQDAEAGAAGRPVDPHEVGADGLTRREHDILAFERQWWKYAGAKEEAIKELFGLSATRYYQVLNALVDRPEALAADPMLVKRLRRLRATRQKARAARRLGFEIT</sequence>
<name>A0AAX3T8F8_9ACTN</name>
<evidence type="ECO:0000313" key="3">
    <source>
        <dbReference type="Proteomes" id="UP001213504"/>
    </source>
</evidence>
<proteinExistence type="predicted"/>
<feature type="compositionally biased region" description="Basic and acidic residues" evidence="1">
    <location>
        <begin position="30"/>
        <end position="42"/>
    </location>
</feature>
<reference evidence="2" key="1">
    <citation type="submission" date="2023-04" db="EMBL/GenBank/DDBJ databases">
        <title>Complete genome sequence of a phthalic acid esters degrading bacterial strain.</title>
        <authorList>
            <person name="Weng L."/>
            <person name="Jia Y."/>
            <person name="Ren L."/>
        </authorList>
    </citation>
    <scope>NUCLEOTIDE SEQUENCE</scope>
    <source>
        <strain evidence="2">RL-LY01</strain>
    </source>
</reference>
<dbReference type="InterPro" id="IPR021678">
    <property type="entry name" value="DUF3263"/>
</dbReference>
<gene>
    <name evidence="2" type="ORF">P9A14_02915</name>
</gene>
<feature type="compositionally biased region" description="Polar residues" evidence="1">
    <location>
        <begin position="8"/>
        <end position="18"/>
    </location>
</feature>
<dbReference type="RefSeq" id="WP_065630471.1">
    <property type="nucleotide sequence ID" value="NZ_CBDRND010000026.1"/>
</dbReference>
<dbReference type="EMBL" id="CP121270">
    <property type="protein sequence ID" value="WFP25491.1"/>
    <property type="molecule type" value="Genomic_DNA"/>
</dbReference>
<evidence type="ECO:0000313" key="2">
    <source>
        <dbReference type="EMBL" id="WFP25491.1"/>
    </source>
</evidence>
<feature type="region of interest" description="Disordered" evidence="1">
    <location>
        <begin position="1"/>
        <end position="42"/>
    </location>
</feature>
<accession>A0AAX3T8F8</accession>